<dbReference type="PANTHER" id="PTHR36154">
    <property type="entry name" value="DNA-BINDING TRANSCRIPTIONAL ACTIVATOR ALPA"/>
    <property type="match status" value="1"/>
</dbReference>
<gene>
    <name evidence="1" type="ORF">SAMN05421819_3527</name>
</gene>
<evidence type="ECO:0000313" key="1">
    <source>
        <dbReference type="EMBL" id="SEG55825.1"/>
    </source>
</evidence>
<dbReference type="InterPro" id="IPR052931">
    <property type="entry name" value="Prophage_regulatory_activator"/>
</dbReference>
<dbReference type="Gene3D" id="1.10.238.160">
    <property type="match status" value="1"/>
</dbReference>
<reference evidence="1 2" key="1">
    <citation type="submission" date="2016-10" db="EMBL/GenBank/DDBJ databases">
        <authorList>
            <person name="de Groot N.N."/>
        </authorList>
    </citation>
    <scope>NUCLEOTIDE SEQUENCE [LARGE SCALE GENOMIC DNA]</scope>
    <source>
        <strain evidence="1 2">DSM 22489</strain>
    </source>
</reference>
<proteinExistence type="predicted"/>
<dbReference type="EMBL" id="FNVA01000006">
    <property type="protein sequence ID" value="SEG55825.1"/>
    <property type="molecule type" value="Genomic_DNA"/>
</dbReference>
<dbReference type="Pfam" id="PF05930">
    <property type="entry name" value="Phage_AlpA"/>
    <property type="match status" value="1"/>
</dbReference>
<evidence type="ECO:0000313" key="2">
    <source>
        <dbReference type="Proteomes" id="UP000236728"/>
    </source>
</evidence>
<dbReference type="RefSeq" id="WP_103934375.1">
    <property type="nucleotide sequence ID" value="NZ_FNVA01000006.1"/>
</dbReference>
<dbReference type="Proteomes" id="UP000236728">
    <property type="component" value="Unassembled WGS sequence"/>
</dbReference>
<accession>A0A1H6B5Z9</accession>
<dbReference type="AlphaFoldDB" id="A0A1H6B5Z9"/>
<keyword evidence="2" id="KW-1185">Reference proteome</keyword>
<organism evidence="1 2">
    <name type="scientific">Bryocella elongata</name>
    <dbReference type="NCBI Taxonomy" id="863522"/>
    <lineage>
        <taxon>Bacteria</taxon>
        <taxon>Pseudomonadati</taxon>
        <taxon>Acidobacteriota</taxon>
        <taxon>Terriglobia</taxon>
        <taxon>Terriglobales</taxon>
        <taxon>Acidobacteriaceae</taxon>
        <taxon>Bryocella</taxon>
    </lineage>
</organism>
<dbReference type="OrthoDB" id="8455288at2"/>
<name>A0A1H6B5Z9_9BACT</name>
<sequence>MPNPSEAIDVDPTPHQQAAACIPNRILRLPAVMAATGLRTTTIYMRMRDGSFPKAVSLGGKSVGWRAREIDAWCASRMSVSAQ</sequence>
<dbReference type="PANTHER" id="PTHR36154:SF1">
    <property type="entry name" value="DNA-BINDING TRANSCRIPTIONAL ACTIVATOR ALPA"/>
    <property type="match status" value="1"/>
</dbReference>
<protein>
    <submittedName>
        <fullName evidence="1">Transcriptional regulator, AlpA family</fullName>
    </submittedName>
</protein>
<dbReference type="InterPro" id="IPR010260">
    <property type="entry name" value="AlpA"/>
</dbReference>